<protein>
    <submittedName>
        <fullName evidence="2">Uncharacterized protein</fullName>
    </submittedName>
</protein>
<dbReference type="AlphaFoldDB" id="A0AA88IYF3"/>
<gene>
    <name evidence="2" type="ORF">Q7C36_021969</name>
</gene>
<sequence>MSFTEAYNSEAKQKEAGCSATPSVGEETYCTEEQLDSGPFSSDLKLMDNKLQPIEEQVQYLLVKADELQICLVHSKLNSEKEDFTDVVPTFLKMCQPYFNCLESTARNTCPGRSPLPQYIRTQLLQFSQQLCSQLEQLVLIYASYGCLSLAETDPIGVSHFYIGQCQVDNINLSIFRYGQPTPFLALTNTGLYKRMRWNVERKKGTEAGEEEETNDNRTEVKQRMEKEQEANRERRMEGNSTEYYFLCHEDVHLVEGEVMIGQTDRQKGAEAVMKMWSVGKWVQIYPDPDPEDIMDWVLCTIPQGQYKPLMYLGLEEPSPCVATDCLLRVLLPTDDESITHPITLD</sequence>
<dbReference type="EMBL" id="JAVHJS010000024">
    <property type="protein sequence ID" value="KAK2818036.1"/>
    <property type="molecule type" value="Genomic_DNA"/>
</dbReference>
<reference evidence="2" key="1">
    <citation type="submission" date="2023-08" db="EMBL/GenBank/DDBJ databases">
        <title>Pelteobagrus vachellii genome.</title>
        <authorList>
            <person name="Liu H."/>
        </authorList>
    </citation>
    <scope>NUCLEOTIDE SEQUENCE</scope>
    <source>
        <strain evidence="2">PRFRI_2022a</strain>
        <tissue evidence="2">Muscle</tissue>
    </source>
</reference>
<dbReference type="Proteomes" id="UP001187315">
    <property type="component" value="Unassembled WGS sequence"/>
</dbReference>
<feature type="compositionally biased region" description="Basic and acidic residues" evidence="1">
    <location>
        <begin position="215"/>
        <end position="235"/>
    </location>
</feature>
<accession>A0AA88IYF3</accession>
<keyword evidence="3" id="KW-1185">Reference proteome</keyword>
<evidence type="ECO:0000256" key="1">
    <source>
        <dbReference type="SAM" id="MobiDB-lite"/>
    </source>
</evidence>
<proteinExistence type="predicted"/>
<name>A0AA88IYF3_TACVA</name>
<organism evidence="2 3">
    <name type="scientific">Tachysurus vachellii</name>
    <name type="common">Darkbarbel catfish</name>
    <name type="synonym">Pelteobagrus vachellii</name>
    <dbReference type="NCBI Taxonomy" id="175792"/>
    <lineage>
        <taxon>Eukaryota</taxon>
        <taxon>Metazoa</taxon>
        <taxon>Chordata</taxon>
        <taxon>Craniata</taxon>
        <taxon>Vertebrata</taxon>
        <taxon>Euteleostomi</taxon>
        <taxon>Actinopterygii</taxon>
        <taxon>Neopterygii</taxon>
        <taxon>Teleostei</taxon>
        <taxon>Ostariophysi</taxon>
        <taxon>Siluriformes</taxon>
        <taxon>Bagridae</taxon>
        <taxon>Tachysurus</taxon>
    </lineage>
</organism>
<dbReference type="Pfam" id="PF11771">
    <property type="entry name" value="DUF3314"/>
    <property type="match status" value="1"/>
</dbReference>
<comment type="caution">
    <text evidence="2">The sequence shown here is derived from an EMBL/GenBank/DDBJ whole genome shotgun (WGS) entry which is preliminary data.</text>
</comment>
<dbReference type="InterPro" id="IPR021748">
    <property type="entry name" value="DUF3314"/>
</dbReference>
<evidence type="ECO:0000313" key="3">
    <source>
        <dbReference type="Proteomes" id="UP001187315"/>
    </source>
</evidence>
<feature type="region of interest" description="Disordered" evidence="1">
    <location>
        <begin position="204"/>
        <end position="235"/>
    </location>
</feature>
<evidence type="ECO:0000313" key="2">
    <source>
        <dbReference type="EMBL" id="KAK2818036.1"/>
    </source>
</evidence>
<dbReference type="PANTHER" id="PTHR36292">
    <property type="entry name" value="UPF0575 PROTEIN C19ORF67"/>
    <property type="match status" value="1"/>
</dbReference>
<dbReference type="PANTHER" id="PTHR36292:SF1">
    <property type="entry name" value="UPF0575 PROTEIN C19ORF67"/>
    <property type="match status" value="1"/>
</dbReference>